<dbReference type="Pfam" id="PF13561">
    <property type="entry name" value="adh_short_C2"/>
    <property type="match status" value="1"/>
</dbReference>
<dbReference type="PRINTS" id="PR00080">
    <property type="entry name" value="SDRFAMILY"/>
</dbReference>
<dbReference type="Gene3D" id="3.40.50.720">
    <property type="entry name" value="NAD(P)-binding Rossmann-like Domain"/>
    <property type="match status" value="1"/>
</dbReference>
<dbReference type="InterPro" id="IPR036291">
    <property type="entry name" value="NAD(P)-bd_dom_sf"/>
</dbReference>
<keyword evidence="5" id="KW-1185">Reference proteome</keyword>
<protein>
    <submittedName>
        <fullName evidence="4">43494_t:CDS:1</fullName>
    </submittedName>
</protein>
<reference evidence="4 5" key="1">
    <citation type="submission" date="2021-06" db="EMBL/GenBank/DDBJ databases">
        <authorList>
            <person name="Kallberg Y."/>
            <person name="Tangrot J."/>
            <person name="Rosling A."/>
        </authorList>
    </citation>
    <scope>NUCLEOTIDE SEQUENCE [LARGE SCALE GENOMIC DNA]</scope>
    <source>
        <strain evidence="4 5">120-4 pot B 10/14</strain>
    </source>
</reference>
<comment type="caution">
    <text evidence="4">The sequence shown here is derived from an EMBL/GenBank/DDBJ whole genome shotgun (WGS) entry which is preliminary data.</text>
</comment>
<keyword evidence="2" id="KW-0521">NADP</keyword>
<keyword evidence="3" id="KW-0560">Oxidoreductase</keyword>
<proteinExistence type="inferred from homology"/>
<dbReference type="EMBL" id="CAJVQB010000368">
    <property type="protein sequence ID" value="CAG8484833.1"/>
    <property type="molecule type" value="Genomic_DNA"/>
</dbReference>
<accession>A0ABM8VZB3</accession>
<dbReference type="PRINTS" id="PR00081">
    <property type="entry name" value="GDHRDH"/>
</dbReference>
<dbReference type="InterPro" id="IPR020904">
    <property type="entry name" value="Sc_DH/Rdtase_CS"/>
</dbReference>
<name>A0ABM8VZB3_GIGMA</name>
<dbReference type="PROSITE" id="PS00061">
    <property type="entry name" value="ADH_SHORT"/>
    <property type="match status" value="1"/>
</dbReference>
<gene>
    <name evidence="4" type="ORF">GMARGA_LOCUS1426</name>
</gene>
<evidence type="ECO:0000256" key="1">
    <source>
        <dbReference type="ARBA" id="ARBA00006484"/>
    </source>
</evidence>
<evidence type="ECO:0000256" key="2">
    <source>
        <dbReference type="ARBA" id="ARBA00022857"/>
    </source>
</evidence>
<dbReference type="InterPro" id="IPR002347">
    <property type="entry name" value="SDR_fam"/>
</dbReference>
<dbReference type="PANTHER" id="PTHR43618">
    <property type="entry name" value="7-ALPHA-HYDROXYSTEROID DEHYDROGENASE"/>
    <property type="match status" value="1"/>
</dbReference>
<evidence type="ECO:0000313" key="4">
    <source>
        <dbReference type="EMBL" id="CAG8484833.1"/>
    </source>
</evidence>
<dbReference type="InterPro" id="IPR052178">
    <property type="entry name" value="Sec_Metab_Biosynth_SDR"/>
</dbReference>
<comment type="similarity">
    <text evidence="1">Belongs to the short-chain dehydrogenases/reductases (SDR) family.</text>
</comment>
<dbReference type="SUPFAM" id="SSF51735">
    <property type="entry name" value="NAD(P)-binding Rossmann-fold domains"/>
    <property type="match status" value="1"/>
</dbReference>
<dbReference type="Proteomes" id="UP000789901">
    <property type="component" value="Unassembled WGS sequence"/>
</dbReference>
<organism evidence="4 5">
    <name type="scientific">Gigaspora margarita</name>
    <dbReference type="NCBI Taxonomy" id="4874"/>
    <lineage>
        <taxon>Eukaryota</taxon>
        <taxon>Fungi</taxon>
        <taxon>Fungi incertae sedis</taxon>
        <taxon>Mucoromycota</taxon>
        <taxon>Glomeromycotina</taxon>
        <taxon>Glomeromycetes</taxon>
        <taxon>Diversisporales</taxon>
        <taxon>Gigasporaceae</taxon>
        <taxon>Gigaspora</taxon>
    </lineage>
</organism>
<evidence type="ECO:0000313" key="5">
    <source>
        <dbReference type="Proteomes" id="UP000789901"/>
    </source>
</evidence>
<evidence type="ECO:0000256" key="3">
    <source>
        <dbReference type="ARBA" id="ARBA00023002"/>
    </source>
</evidence>
<dbReference type="PANTHER" id="PTHR43618:SF8">
    <property type="entry name" value="7ALPHA-HYDROXYSTEROID DEHYDROGENASE"/>
    <property type="match status" value="1"/>
</dbReference>
<sequence>MGDNLLIANLFSIKDKTALITGGATGIGKMITKAFVKNGVKVYITSRNKKNLEETAEELTKMGPGECYGIEANLNSKESCEKLAAELEKLGNEKLDILVNNAGVVGYNAPLTDFPEEVWDDICLPLLERASNKQTDPSRVIITGSILGISHGELKFLQSREGCALPYSSSKHAVYSVAKNLAVHLTSPRGVNVNILAPGVVLVKDVFFKHMDAIVTDIPQEDIAGAAIYLSSRASSWVTGTEIVVDGGTLLSFKLSNA</sequence>